<protein>
    <recommendedName>
        <fullName evidence="5">Type II toxin-antitoxin system RelE/ParE family toxin</fullName>
    </recommendedName>
</protein>
<keyword evidence="2" id="KW-1133">Transmembrane helix</keyword>
<keyword evidence="2" id="KW-0812">Transmembrane</keyword>
<dbReference type="InterPro" id="IPR007712">
    <property type="entry name" value="RelE/ParE_toxin"/>
</dbReference>
<dbReference type="OrthoDB" id="4315000at2"/>
<name>A0A401Z5T3_9ACTN</name>
<sequence>MTWRVQLTDEARDGYDHLDARQRSAVDRGLRELADDPYRSGTRPEGKDPDRRTVAFGDVIVVYVISAGVLVVTVVHLIPL</sequence>
<evidence type="ECO:0000313" key="3">
    <source>
        <dbReference type="EMBL" id="GCE02178.1"/>
    </source>
</evidence>
<evidence type="ECO:0000313" key="4">
    <source>
        <dbReference type="Proteomes" id="UP000286931"/>
    </source>
</evidence>
<dbReference type="Pfam" id="PF05016">
    <property type="entry name" value="ParE_toxin"/>
    <property type="match status" value="1"/>
</dbReference>
<evidence type="ECO:0008006" key="5">
    <source>
        <dbReference type="Google" id="ProtNLM"/>
    </source>
</evidence>
<keyword evidence="1" id="KW-1277">Toxin-antitoxin system</keyword>
<dbReference type="Proteomes" id="UP000286931">
    <property type="component" value="Unassembled WGS sequence"/>
</dbReference>
<dbReference type="EMBL" id="BIFH01000059">
    <property type="protein sequence ID" value="GCE02178.1"/>
    <property type="molecule type" value="Genomic_DNA"/>
</dbReference>
<evidence type="ECO:0000256" key="1">
    <source>
        <dbReference type="ARBA" id="ARBA00022649"/>
    </source>
</evidence>
<keyword evidence="2" id="KW-0472">Membrane</keyword>
<dbReference type="RefSeq" id="WP_126643691.1">
    <property type="nucleotide sequence ID" value="NZ_BIFH01000059.1"/>
</dbReference>
<organism evidence="3 4">
    <name type="scientific">Embleya hyalina</name>
    <dbReference type="NCBI Taxonomy" id="516124"/>
    <lineage>
        <taxon>Bacteria</taxon>
        <taxon>Bacillati</taxon>
        <taxon>Actinomycetota</taxon>
        <taxon>Actinomycetes</taxon>
        <taxon>Kitasatosporales</taxon>
        <taxon>Streptomycetaceae</taxon>
        <taxon>Embleya</taxon>
    </lineage>
</organism>
<dbReference type="InterPro" id="IPR035093">
    <property type="entry name" value="RelE/ParE_toxin_dom_sf"/>
</dbReference>
<reference evidence="3 4" key="1">
    <citation type="submission" date="2018-12" db="EMBL/GenBank/DDBJ databases">
        <title>Draft genome sequence of Embleya hyalina NBRC 13850T.</title>
        <authorList>
            <person name="Komaki H."/>
            <person name="Hosoyama A."/>
            <person name="Kimura A."/>
            <person name="Ichikawa N."/>
            <person name="Tamura T."/>
        </authorList>
    </citation>
    <scope>NUCLEOTIDE SEQUENCE [LARGE SCALE GENOMIC DNA]</scope>
    <source>
        <strain evidence="3 4">NBRC 13850</strain>
    </source>
</reference>
<dbReference type="SUPFAM" id="SSF143011">
    <property type="entry name" value="RelE-like"/>
    <property type="match status" value="1"/>
</dbReference>
<evidence type="ECO:0000256" key="2">
    <source>
        <dbReference type="SAM" id="Phobius"/>
    </source>
</evidence>
<dbReference type="Gene3D" id="3.30.2310.20">
    <property type="entry name" value="RelE-like"/>
    <property type="match status" value="1"/>
</dbReference>
<dbReference type="AlphaFoldDB" id="A0A401Z5T3"/>
<comment type="caution">
    <text evidence="3">The sequence shown here is derived from an EMBL/GenBank/DDBJ whole genome shotgun (WGS) entry which is preliminary data.</text>
</comment>
<proteinExistence type="predicted"/>
<gene>
    <name evidence="3" type="ORF">EHYA_09955</name>
</gene>
<feature type="transmembrane region" description="Helical" evidence="2">
    <location>
        <begin position="53"/>
        <end position="78"/>
    </location>
</feature>
<keyword evidence="4" id="KW-1185">Reference proteome</keyword>
<accession>A0A401Z5T3</accession>